<dbReference type="SMART" id="SM00382">
    <property type="entry name" value="AAA"/>
    <property type="match status" value="1"/>
</dbReference>
<dbReference type="InterPro" id="IPR017871">
    <property type="entry name" value="ABC_transporter-like_CS"/>
</dbReference>
<sequence>MRCEVAGRTVVSGVDLDVEPGQMLALVGVNGSGKSTLVRALSGLRAPADGVVAVGGRDLRTLPARERARLIAYVGQEETPQEDLLVGEMVALGRVPHRRPWALGREEHAVVAGALAAVDLAHAVDRRCDQLSGGERRRAMLARALAQGGGLVVLDEPTNHLDVGHQTRLLETLRGLGRTVVAAMHDLPLAAAYFDRVAVLHRGALRVVDAASTALSAATVEEVFAVAAARITDPGTGAEHLVLGPGSAPPHPVETRTDP</sequence>
<evidence type="ECO:0000313" key="5">
    <source>
        <dbReference type="EMBL" id="EWC60907.1"/>
    </source>
</evidence>
<reference evidence="5 6" key="1">
    <citation type="journal article" date="2014" name="Genome Announc.">
        <title>Draft Genome Sequence of the Antitrypanosomally Active Sponge-Associated Bacterium Actinokineospora sp. Strain EG49.</title>
        <authorList>
            <person name="Harjes J."/>
            <person name="Ryu T."/>
            <person name="Abdelmohsen U.R."/>
            <person name="Moitinho-Silva L."/>
            <person name="Horn H."/>
            <person name="Ravasi T."/>
            <person name="Hentschel U."/>
        </authorList>
    </citation>
    <scope>NUCLEOTIDE SEQUENCE [LARGE SCALE GENOMIC DNA]</scope>
    <source>
        <strain evidence="5 6">EG49</strain>
    </source>
</reference>
<gene>
    <name evidence="5" type="ORF">UO65_3837</name>
</gene>
<dbReference type="InterPro" id="IPR003593">
    <property type="entry name" value="AAA+_ATPase"/>
</dbReference>
<dbReference type="EMBL" id="AYXG01000139">
    <property type="protein sequence ID" value="EWC60907.1"/>
    <property type="molecule type" value="Genomic_DNA"/>
</dbReference>
<dbReference type="GO" id="GO:0005524">
    <property type="term" value="F:ATP binding"/>
    <property type="evidence" value="ECO:0007669"/>
    <property type="project" value="UniProtKB-KW"/>
</dbReference>
<evidence type="ECO:0000256" key="3">
    <source>
        <dbReference type="SAM" id="MobiDB-lite"/>
    </source>
</evidence>
<accession>W7IVU5</accession>
<organism evidence="5 6">
    <name type="scientific">Actinokineospora spheciospongiae</name>
    <dbReference type="NCBI Taxonomy" id="909613"/>
    <lineage>
        <taxon>Bacteria</taxon>
        <taxon>Bacillati</taxon>
        <taxon>Actinomycetota</taxon>
        <taxon>Actinomycetes</taxon>
        <taxon>Pseudonocardiales</taxon>
        <taxon>Pseudonocardiaceae</taxon>
        <taxon>Actinokineospora</taxon>
    </lineage>
</organism>
<keyword evidence="2 5" id="KW-0067">ATP-binding</keyword>
<dbReference type="Proteomes" id="UP000019277">
    <property type="component" value="Unassembled WGS sequence"/>
</dbReference>
<evidence type="ECO:0000256" key="2">
    <source>
        <dbReference type="ARBA" id="ARBA00022840"/>
    </source>
</evidence>
<dbReference type="STRING" id="909613.UO65_3837"/>
<dbReference type="PROSITE" id="PS00211">
    <property type="entry name" value="ABC_TRANSPORTER_1"/>
    <property type="match status" value="1"/>
</dbReference>
<comment type="caution">
    <text evidence="5">The sequence shown here is derived from an EMBL/GenBank/DDBJ whole genome shotgun (WGS) entry which is preliminary data.</text>
</comment>
<dbReference type="CDD" id="cd03214">
    <property type="entry name" value="ABC_Iron-Siderophores_B12_Hemin"/>
    <property type="match status" value="1"/>
</dbReference>
<dbReference type="Pfam" id="PF00005">
    <property type="entry name" value="ABC_tran"/>
    <property type="match status" value="1"/>
</dbReference>
<evidence type="ECO:0000313" key="6">
    <source>
        <dbReference type="Proteomes" id="UP000019277"/>
    </source>
</evidence>
<evidence type="ECO:0000259" key="4">
    <source>
        <dbReference type="PROSITE" id="PS50893"/>
    </source>
</evidence>
<dbReference type="AlphaFoldDB" id="W7IVU5"/>
<protein>
    <submittedName>
        <fullName evidence="5">ABC transporter (Iron.B12.siderophore.hemin), ATP-binding component</fullName>
    </submittedName>
</protein>
<feature type="domain" description="ABC transporter" evidence="4">
    <location>
        <begin position="1"/>
        <end position="227"/>
    </location>
</feature>
<name>W7IVU5_9PSEU</name>
<feature type="region of interest" description="Disordered" evidence="3">
    <location>
        <begin position="240"/>
        <end position="259"/>
    </location>
</feature>
<dbReference type="Gene3D" id="3.40.50.300">
    <property type="entry name" value="P-loop containing nucleotide triphosphate hydrolases"/>
    <property type="match status" value="1"/>
</dbReference>
<proteinExistence type="predicted"/>
<dbReference type="PANTHER" id="PTHR42794">
    <property type="entry name" value="HEMIN IMPORT ATP-BINDING PROTEIN HMUV"/>
    <property type="match status" value="1"/>
</dbReference>
<dbReference type="GO" id="GO:0016887">
    <property type="term" value="F:ATP hydrolysis activity"/>
    <property type="evidence" value="ECO:0007669"/>
    <property type="project" value="InterPro"/>
</dbReference>
<keyword evidence="6" id="KW-1185">Reference proteome</keyword>
<dbReference type="SUPFAM" id="SSF52540">
    <property type="entry name" value="P-loop containing nucleoside triphosphate hydrolases"/>
    <property type="match status" value="1"/>
</dbReference>
<keyword evidence="1" id="KW-0547">Nucleotide-binding</keyword>
<evidence type="ECO:0000256" key="1">
    <source>
        <dbReference type="ARBA" id="ARBA00022741"/>
    </source>
</evidence>
<dbReference type="InterPro" id="IPR027417">
    <property type="entry name" value="P-loop_NTPase"/>
</dbReference>
<dbReference type="PROSITE" id="PS50893">
    <property type="entry name" value="ABC_TRANSPORTER_2"/>
    <property type="match status" value="1"/>
</dbReference>
<dbReference type="PANTHER" id="PTHR42794:SF2">
    <property type="entry name" value="ABC TRANSPORTER ATP-BINDING PROTEIN"/>
    <property type="match status" value="1"/>
</dbReference>
<dbReference type="eggNOG" id="COG1120">
    <property type="taxonomic scope" value="Bacteria"/>
</dbReference>
<dbReference type="InterPro" id="IPR003439">
    <property type="entry name" value="ABC_transporter-like_ATP-bd"/>
</dbReference>